<dbReference type="InterPro" id="IPR002078">
    <property type="entry name" value="Sigma_54_int"/>
</dbReference>
<evidence type="ECO:0000256" key="2">
    <source>
        <dbReference type="ARBA" id="ARBA00022797"/>
    </source>
</evidence>
<dbReference type="SUPFAM" id="SSF46689">
    <property type="entry name" value="Homeodomain-like"/>
    <property type="match status" value="1"/>
</dbReference>
<evidence type="ECO:0000313" key="11">
    <source>
        <dbReference type="Proteomes" id="UP001524944"/>
    </source>
</evidence>
<dbReference type="NCBIfam" id="TIGR00229">
    <property type="entry name" value="sensory_box"/>
    <property type="match status" value="1"/>
</dbReference>
<evidence type="ECO:0000313" key="10">
    <source>
        <dbReference type="EMBL" id="MCR6546525.1"/>
    </source>
</evidence>
<dbReference type="Gene3D" id="1.10.8.60">
    <property type="match status" value="1"/>
</dbReference>
<dbReference type="SUPFAM" id="SSF52540">
    <property type="entry name" value="P-loop containing nucleoside triphosphate hydrolases"/>
    <property type="match status" value="1"/>
</dbReference>
<keyword evidence="5" id="KW-0238">DNA-binding</keyword>
<name>A0ABT1Y6K9_9FIRM</name>
<keyword evidence="11" id="KW-1185">Reference proteome</keyword>
<dbReference type="InterPro" id="IPR058031">
    <property type="entry name" value="AAA_lid_NorR"/>
</dbReference>
<dbReference type="InterPro" id="IPR000014">
    <property type="entry name" value="PAS"/>
</dbReference>
<evidence type="ECO:0000256" key="7">
    <source>
        <dbReference type="ARBA" id="ARBA00029500"/>
    </source>
</evidence>
<dbReference type="RefSeq" id="WP_257913896.1">
    <property type="nucleotide sequence ID" value="NZ_JANPWE010000008.1"/>
</dbReference>
<evidence type="ECO:0000256" key="3">
    <source>
        <dbReference type="ARBA" id="ARBA00022840"/>
    </source>
</evidence>
<dbReference type="Gene3D" id="3.30.450.20">
    <property type="entry name" value="PAS domain"/>
    <property type="match status" value="1"/>
</dbReference>
<dbReference type="PROSITE" id="PS00676">
    <property type="entry name" value="SIGMA54_INTERACT_2"/>
    <property type="match status" value="1"/>
</dbReference>
<dbReference type="InterPro" id="IPR025662">
    <property type="entry name" value="Sigma_54_int_dom_ATP-bd_1"/>
</dbReference>
<sequence>MLNNLWINSYLGRLHQEVLELFSEGIYVTNADGKTLAVNSMYEKLTGLNREDLVGRLVFELQEEGNFDVLTYPEVIATGKKVTTMQTTKANKNVLCNGYPIFNEEGKISLVITFVRDLTLVNQLKEQIMDQQFMIEKYREVNNQRKKEFDQGTTIIKSAPMVQLMEKLTLIANTDATVLILGETGVGKGVLAQKIHEKSMRSKEPFLKIDCSAIPENLIESELFGYDSGAFSGANKKGKAGLLEMADKGTILLDEIGDMPLQMQVKLLRAIQDQEFMRVGSTKIRKVDVRFIAATNSDLAEEVIKGKFRSDLFYRLCVAVLNIPSLRERKDDILELVNFFLDKYNHKYHKNVSFTEQFEKALLSYKWPGNVRELENFIQGFVVSHENDIFDIGDLPQHMLTDTAELYNIDFQDADKSLNEMVGDYEKNLLKKAIETYGSADKAAEALKIDRSTIFRKIKKYDLA</sequence>
<dbReference type="SUPFAM" id="SSF55785">
    <property type="entry name" value="PYP-like sensor domain (PAS domain)"/>
    <property type="match status" value="1"/>
</dbReference>
<dbReference type="SMART" id="SM00091">
    <property type="entry name" value="PAS"/>
    <property type="match status" value="1"/>
</dbReference>
<keyword evidence="1" id="KW-0547">Nucleotide-binding</keyword>
<dbReference type="InterPro" id="IPR025944">
    <property type="entry name" value="Sigma_54_int_dom_CS"/>
</dbReference>
<evidence type="ECO:0000256" key="5">
    <source>
        <dbReference type="ARBA" id="ARBA00023125"/>
    </source>
</evidence>
<dbReference type="Pfam" id="PF13426">
    <property type="entry name" value="PAS_9"/>
    <property type="match status" value="1"/>
</dbReference>
<dbReference type="Gene3D" id="1.10.10.60">
    <property type="entry name" value="Homeodomain-like"/>
    <property type="match status" value="1"/>
</dbReference>
<dbReference type="Proteomes" id="UP001524944">
    <property type="component" value="Unassembled WGS sequence"/>
</dbReference>
<dbReference type="InterPro" id="IPR009057">
    <property type="entry name" value="Homeodomain-like_sf"/>
</dbReference>
<organism evidence="10 11">
    <name type="scientific">Dehalobacterium formicoaceticum</name>
    <dbReference type="NCBI Taxonomy" id="51515"/>
    <lineage>
        <taxon>Bacteria</taxon>
        <taxon>Bacillati</taxon>
        <taxon>Bacillota</taxon>
        <taxon>Clostridia</taxon>
        <taxon>Eubacteriales</taxon>
        <taxon>Peptococcaceae</taxon>
        <taxon>Dehalobacterium</taxon>
    </lineage>
</organism>
<dbReference type="CDD" id="cd00009">
    <property type="entry name" value="AAA"/>
    <property type="match status" value="1"/>
</dbReference>
<evidence type="ECO:0000259" key="9">
    <source>
        <dbReference type="PROSITE" id="PS50112"/>
    </source>
</evidence>
<dbReference type="EMBL" id="JANPWE010000008">
    <property type="protein sequence ID" value="MCR6546525.1"/>
    <property type="molecule type" value="Genomic_DNA"/>
</dbReference>
<evidence type="ECO:0000256" key="6">
    <source>
        <dbReference type="ARBA" id="ARBA00023163"/>
    </source>
</evidence>
<dbReference type="CDD" id="cd00130">
    <property type="entry name" value="PAS"/>
    <property type="match status" value="1"/>
</dbReference>
<dbReference type="Pfam" id="PF00158">
    <property type="entry name" value="Sigma54_activat"/>
    <property type="match status" value="1"/>
</dbReference>
<dbReference type="PROSITE" id="PS00675">
    <property type="entry name" value="SIGMA54_INTERACT_1"/>
    <property type="match status" value="1"/>
</dbReference>
<feature type="domain" description="Sigma-54 factor interaction" evidence="8">
    <location>
        <begin position="154"/>
        <end position="383"/>
    </location>
</feature>
<dbReference type="PANTHER" id="PTHR32071">
    <property type="entry name" value="TRANSCRIPTIONAL REGULATORY PROTEIN"/>
    <property type="match status" value="1"/>
</dbReference>
<keyword evidence="2" id="KW-0058">Aromatic hydrocarbons catabolism</keyword>
<dbReference type="Gene3D" id="3.40.50.300">
    <property type="entry name" value="P-loop containing nucleotide triphosphate hydrolases"/>
    <property type="match status" value="1"/>
</dbReference>
<dbReference type="PROSITE" id="PS00688">
    <property type="entry name" value="SIGMA54_INTERACT_3"/>
    <property type="match status" value="1"/>
</dbReference>
<evidence type="ECO:0000256" key="4">
    <source>
        <dbReference type="ARBA" id="ARBA00023015"/>
    </source>
</evidence>
<gene>
    <name evidence="10" type="ORF">NVS47_13565</name>
</gene>
<protein>
    <recommendedName>
        <fullName evidence="7">HTH-type transcriptional regulatory protein TyrR</fullName>
    </recommendedName>
</protein>
<dbReference type="InterPro" id="IPR025943">
    <property type="entry name" value="Sigma_54_int_dom_ATP-bd_2"/>
</dbReference>
<comment type="caution">
    <text evidence="10">The sequence shown here is derived from an EMBL/GenBank/DDBJ whole genome shotgun (WGS) entry which is preliminary data.</text>
</comment>
<dbReference type="Pfam" id="PF18024">
    <property type="entry name" value="HTH_50"/>
    <property type="match status" value="1"/>
</dbReference>
<dbReference type="SMART" id="SM00382">
    <property type="entry name" value="AAA"/>
    <property type="match status" value="1"/>
</dbReference>
<dbReference type="PROSITE" id="PS50112">
    <property type="entry name" value="PAS"/>
    <property type="match status" value="1"/>
</dbReference>
<proteinExistence type="predicted"/>
<keyword evidence="6" id="KW-0804">Transcription</keyword>
<dbReference type="Pfam" id="PF25601">
    <property type="entry name" value="AAA_lid_14"/>
    <property type="match status" value="1"/>
</dbReference>
<dbReference type="InterPro" id="IPR003593">
    <property type="entry name" value="AAA+_ATPase"/>
</dbReference>
<dbReference type="InterPro" id="IPR035965">
    <property type="entry name" value="PAS-like_dom_sf"/>
</dbReference>
<reference evidence="10 11" key="1">
    <citation type="submission" date="2022-08" db="EMBL/GenBank/DDBJ databases">
        <title>Proteogenomics of the novel Dehalobacterium formicoaceticum strain EZ94 highlights a key role of methyltransferases during anaerobic dichloromethane degradation.</title>
        <authorList>
            <person name="Wasmund K."/>
        </authorList>
    </citation>
    <scope>NUCLEOTIDE SEQUENCE [LARGE SCALE GENOMIC DNA]</scope>
    <source>
        <strain evidence="10 11">EZ94</strain>
    </source>
</reference>
<evidence type="ECO:0000256" key="1">
    <source>
        <dbReference type="ARBA" id="ARBA00022741"/>
    </source>
</evidence>
<feature type="domain" description="PAS" evidence="9">
    <location>
        <begin position="17"/>
        <end position="56"/>
    </location>
</feature>
<keyword evidence="3" id="KW-0067">ATP-binding</keyword>
<dbReference type="PROSITE" id="PS50045">
    <property type="entry name" value="SIGMA54_INTERACT_4"/>
    <property type="match status" value="1"/>
</dbReference>
<dbReference type="PANTHER" id="PTHR32071:SF57">
    <property type="entry name" value="C4-DICARBOXYLATE TRANSPORT TRANSCRIPTIONAL REGULATORY PROTEIN DCTD"/>
    <property type="match status" value="1"/>
</dbReference>
<dbReference type="InterPro" id="IPR030828">
    <property type="entry name" value="HTH_TyrR"/>
</dbReference>
<accession>A0ABT1Y6K9</accession>
<keyword evidence="4" id="KW-0805">Transcription regulation</keyword>
<evidence type="ECO:0000259" key="8">
    <source>
        <dbReference type="PROSITE" id="PS50045"/>
    </source>
</evidence>
<dbReference type="InterPro" id="IPR027417">
    <property type="entry name" value="P-loop_NTPase"/>
</dbReference>